<dbReference type="RefSeq" id="WP_099287429.1">
    <property type="nucleotide sequence ID" value="NZ_BEWP01000017.1"/>
</dbReference>
<keyword evidence="3" id="KW-1185">Reference proteome</keyword>
<protein>
    <recommendedName>
        <fullName evidence="1">DUF6876 domain-containing protein</fullName>
    </recommendedName>
</protein>
<evidence type="ECO:0000313" key="2">
    <source>
        <dbReference type="EMBL" id="GLQ65208.1"/>
    </source>
</evidence>
<dbReference type="InterPro" id="IPR049241">
    <property type="entry name" value="DUF6876"/>
</dbReference>
<dbReference type="Proteomes" id="UP001156629">
    <property type="component" value="Unassembled WGS sequence"/>
</dbReference>
<feature type="domain" description="DUF6876" evidence="1">
    <location>
        <begin position="4"/>
        <end position="123"/>
    </location>
</feature>
<evidence type="ECO:0000313" key="3">
    <source>
        <dbReference type="Proteomes" id="UP001156629"/>
    </source>
</evidence>
<evidence type="ECO:0000259" key="1">
    <source>
        <dbReference type="Pfam" id="PF21781"/>
    </source>
</evidence>
<accession>A0ABQ5WPP8</accession>
<name>A0ABQ5WPP8_9PROT</name>
<proteinExistence type="predicted"/>
<sequence length="123" mass="13930">MSFTQSDLRQFTGSTTWWRLPTGVLLTDGAKFIAENGCSWIIDLIGSHQLNTKVKAEEFQTWTIRKYEDNTAIATCTDGGKEGGEPVTLTSQKVLYTDMPVKEIKLYRVDDGENRVIMLNTEY</sequence>
<comment type="caution">
    <text evidence="2">The sequence shown here is derived from an EMBL/GenBank/DDBJ whole genome shotgun (WGS) entry which is preliminary data.</text>
</comment>
<gene>
    <name evidence="2" type="ORF">GCM10007870_07920</name>
</gene>
<organism evidence="2 3">
    <name type="scientific">Gluconobacter kondonii</name>
    <dbReference type="NCBI Taxonomy" id="941463"/>
    <lineage>
        <taxon>Bacteria</taxon>
        <taxon>Pseudomonadati</taxon>
        <taxon>Pseudomonadota</taxon>
        <taxon>Alphaproteobacteria</taxon>
        <taxon>Acetobacterales</taxon>
        <taxon>Acetobacteraceae</taxon>
        <taxon>Gluconobacter</taxon>
    </lineage>
</organism>
<dbReference type="EMBL" id="BSNV01000003">
    <property type="protein sequence ID" value="GLQ65208.1"/>
    <property type="molecule type" value="Genomic_DNA"/>
</dbReference>
<dbReference type="GeneID" id="76195735"/>
<reference evidence="3" key="1">
    <citation type="journal article" date="2019" name="Int. J. Syst. Evol. Microbiol.">
        <title>The Global Catalogue of Microorganisms (GCM) 10K type strain sequencing project: providing services to taxonomists for standard genome sequencing and annotation.</title>
        <authorList>
            <consortium name="The Broad Institute Genomics Platform"/>
            <consortium name="The Broad Institute Genome Sequencing Center for Infectious Disease"/>
            <person name="Wu L."/>
            <person name="Ma J."/>
        </authorList>
    </citation>
    <scope>NUCLEOTIDE SEQUENCE [LARGE SCALE GENOMIC DNA]</scope>
    <source>
        <strain evidence="3">NBRC 3266</strain>
    </source>
</reference>
<dbReference type="Pfam" id="PF21781">
    <property type="entry name" value="DUF6876"/>
    <property type="match status" value="1"/>
</dbReference>